<protein>
    <submittedName>
        <fullName evidence="2">Uncharacterized protein</fullName>
    </submittedName>
</protein>
<dbReference type="RefSeq" id="XP_067069642.1">
    <property type="nucleotide sequence ID" value="XM_067211607.1"/>
</dbReference>
<dbReference type="AlphaFoldDB" id="A0A1J4MXH8"/>
<comment type="caution">
    <text evidence="2">The sequence shown here is derived from an EMBL/GenBank/DDBJ whole genome shotgun (WGS) entry which is preliminary data.</text>
</comment>
<dbReference type="VEuPathDB" id="CryptoDB:cand_013720"/>
<reference evidence="2 3" key="1">
    <citation type="submission" date="2016-10" db="EMBL/GenBank/DDBJ databases">
        <title>Reductive evolution of mitochondrial metabolism and differential evolution of invasion-related proteins in Cryptosporidium.</title>
        <authorList>
            <person name="Liu S."/>
            <person name="Roellig D.M."/>
            <person name="Guo Y."/>
            <person name="Li N."/>
            <person name="Frace M.A."/>
            <person name="Tang K."/>
            <person name="Zhang L."/>
            <person name="Feng Y."/>
            <person name="Xiao L."/>
        </authorList>
    </citation>
    <scope>NUCLEOTIDE SEQUENCE [LARGE SCALE GENOMIC DNA]</scope>
    <source>
        <strain evidence="2">30847</strain>
    </source>
</reference>
<proteinExistence type="predicted"/>
<evidence type="ECO:0000313" key="3">
    <source>
        <dbReference type="Proteomes" id="UP000186804"/>
    </source>
</evidence>
<keyword evidence="1" id="KW-0175">Coiled coil</keyword>
<evidence type="ECO:0000256" key="1">
    <source>
        <dbReference type="SAM" id="Coils"/>
    </source>
</evidence>
<dbReference type="OrthoDB" id="340283at2759"/>
<sequence>MRYYYEFSIRRYTWIFILFVILDTSIADSNNYTLFNDIYTPLNAHKWKTCSLPEINWGHLSIEQKSRSSEELHHITKVKGDEFDNLIITLEAKLSKYQEENKNIYDLNEKLKNKLSNFRNLYLQPEIQSILGPGLMELNKTRYLLNYACSLLNSEIENSFTNDANSNKNIVEILQTPINDLILDLGTTNYIPTKIAKAYRLLAAYRERSNVINDILSEIDENITNLNVLISVWDMIISEIDLLIQNHFNPILDNEKYNNCQINEKSEQNRRCPTSSYDMQNEIINLNKKIKKSLIDIYEDGKGTLIKILSFKKIDLDSLCIKEYEILWKTEFLPSINRIMTTSFPKYLEEFETIVTIDKSDPIKEALSLKTIIESYNKILNETSNRIVENWPILKYITSTNKISDLKVININEDYDTLYNSINATIKDIIVNMTYIHQNLDKHIDNFKEDDNGFKVNLSIQTMVCLKKIYDDYGTNYPLKFDTQINNNQCIDLFTKYLPKNNHDNDPVSTRQYELEKLISFLHPSSLKSFNNEDNMKKQISPIILLLEELQREITEVELDENFKQRQLKRRKYLMNISNNFDISRELFNQNLRDVRYYLEKNVQLSFKKVEEYANQVESIINEYIVKITETYDHISNAFNDTYKDIIILLNEMEINNQNMPIPFSYVPILEKLQYQIDDIITRINIIEDRTSRINLISLVQDLKTNFTNLKNSELEFQLLCSDVSSLLYDQSTYPLQIILAQTDIYANNCQNSELGHRNLNSINSEIQSIDSNNESQYNKLDIQLLRAKYKDILKNMGIIMSKYKLGKKMYTELQQLEGSLVNNIKLIEKIINENSKFEDIPQDMKLKIQKYRKLSTKILTSLVNLQTRQYISDSELLKNIVFILDNVISRYTQQVKQFKVDNQLNKPHSFKKLIKRVFKFEKYIKAKRYYKKMKRLSELILDERNRKVKYINYNEEQLDIMNKKVQQIVNDLLCNDSQFLLNHPDSTKNILMIDRNHVNNTISSIFTKLYDIIYRSTEIEYIKSPRHILQLLKSLEDISIQYTQLFKKIELYKNQSIKLYTEQQQTLNDIKDLIKNIIVATNIVKIYKKLPSELLKYISNKSPDYLEFINQVNIRGWNINQATKRLPESNLLYASRKYIQNTKEYEQFQEIIQAEIDKLNIPTIELTNRDKITLIIVPEQILRNLEYNLETRQIALINNEMNRVLQPNYTSIHELLKDLIQKRSKYITQMTRQEFIVKEGNCMEDK</sequence>
<organism evidence="2 3">
    <name type="scientific">Cryptosporidium andersoni</name>
    <dbReference type="NCBI Taxonomy" id="117008"/>
    <lineage>
        <taxon>Eukaryota</taxon>
        <taxon>Sar</taxon>
        <taxon>Alveolata</taxon>
        <taxon>Apicomplexa</taxon>
        <taxon>Conoidasida</taxon>
        <taxon>Coccidia</taxon>
        <taxon>Eucoccidiorida</taxon>
        <taxon>Eimeriorina</taxon>
        <taxon>Cryptosporidiidae</taxon>
        <taxon>Cryptosporidium</taxon>
    </lineage>
</organism>
<evidence type="ECO:0000313" key="2">
    <source>
        <dbReference type="EMBL" id="OII77796.1"/>
    </source>
</evidence>
<dbReference type="GeneID" id="92365557"/>
<name>A0A1J4MXH8_9CRYT</name>
<feature type="coiled-coil region" evidence="1">
    <location>
        <begin position="87"/>
        <end position="114"/>
    </location>
</feature>
<keyword evidence="3" id="KW-1185">Reference proteome</keyword>
<dbReference type="Proteomes" id="UP000186804">
    <property type="component" value="Unassembled WGS sequence"/>
</dbReference>
<dbReference type="EMBL" id="LRBS01000027">
    <property type="protein sequence ID" value="OII77796.1"/>
    <property type="molecule type" value="Genomic_DNA"/>
</dbReference>
<accession>A0A1J4MXH8</accession>
<gene>
    <name evidence="2" type="ORF">cand_013720</name>
</gene>